<dbReference type="InterPro" id="IPR007533">
    <property type="entry name" value="Cyt_c_oxidase_assmbl_CtaG"/>
</dbReference>
<evidence type="ECO:0000256" key="1">
    <source>
        <dbReference type="ARBA" id="ARBA00004007"/>
    </source>
</evidence>
<dbReference type="GO" id="GO:0005743">
    <property type="term" value="C:mitochondrial inner membrane"/>
    <property type="evidence" value="ECO:0007669"/>
    <property type="project" value="UniProtKB-SubCell"/>
</dbReference>
<dbReference type="GO" id="GO:0005507">
    <property type="term" value="F:copper ion binding"/>
    <property type="evidence" value="ECO:0007669"/>
    <property type="project" value="InterPro"/>
</dbReference>
<keyword evidence="4" id="KW-1133">Transmembrane helix</keyword>
<accession>M4QD91</accession>
<evidence type="ECO:0000313" key="6">
    <source>
        <dbReference type="EMBL" id="AGH24150.1"/>
    </source>
</evidence>
<dbReference type="Gene3D" id="2.60.370.10">
    <property type="entry name" value="Ctag/Cox11"/>
    <property type="match status" value="1"/>
</dbReference>
<keyword evidence="6" id="KW-0496">Mitochondrion</keyword>
<sequence length="183" mass="20705">MFKDKKSIGIAILSIVIGMAGLSYGSVPLYRLFCQVTGFGGTTQVSDSVSEVLTEHSNEIQNRLITVRFNADVSDSMPWKFYPMQQEIRVLVGETALAFYTAENPTDESIVGVSTYNVNPQQAGIYFNKIQCFCFEEQRLKPHESIDMPVFFFIDPEFLEDPKMSEVDSITLSYTFFDVEKIS</sequence>
<dbReference type="InterPro" id="IPR023471">
    <property type="entry name" value="CtaG/Cox11_dom_sf"/>
</dbReference>
<proteinExistence type="inferred from homology"/>
<dbReference type="HAMAP" id="MF_00155">
    <property type="entry name" value="CtaG"/>
    <property type="match status" value="1"/>
</dbReference>
<dbReference type="Pfam" id="PF04442">
    <property type="entry name" value="CtaG_Cox11"/>
    <property type="match status" value="1"/>
</dbReference>
<reference evidence="6" key="1">
    <citation type="journal article" date="2006" name="RNA">
        <title>Hybrid E. coli--Mitochondrial ribonuclease P RNAs are catalytically active.</title>
        <authorList>
            <person name="Seif E."/>
            <person name="Cadieux A."/>
            <person name="Lang B.F."/>
        </authorList>
    </citation>
    <scope>NUCLEOTIDE SEQUENCE</scope>
    <source>
        <strain evidence="6">ATCC 50695</strain>
    </source>
</reference>
<evidence type="ECO:0000256" key="2">
    <source>
        <dbReference type="ARBA" id="ARBA00004243"/>
    </source>
</evidence>
<organism evidence="6">
    <name type="scientific">Jakoba bahamiensis</name>
    <dbReference type="NCBI Taxonomy" id="221721"/>
    <lineage>
        <taxon>Eukaryota</taxon>
        <taxon>Discoba</taxon>
        <taxon>Jakobida</taxon>
        <taxon>Histionina</taxon>
        <taxon>Jakobidae</taxon>
        <taxon>Jakoba</taxon>
    </lineage>
</organism>
<protein>
    <submittedName>
        <fullName evidence="6">Heme biosynthesis protein</fullName>
    </submittedName>
</protein>
<name>M4QD91_9EUKA</name>
<keyword evidence="3" id="KW-0812">Transmembrane</keyword>
<dbReference type="AlphaFoldDB" id="M4QD91"/>
<comment type="function">
    <text evidence="1">Exerts its effect at some terminal stage of cytochrome c oxidase synthesis, probably by being involved in the insertion of the copper B into subunit I.</text>
</comment>
<reference evidence="6" key="2">
    <citation type="journal article" date="2013" name="Genome Biol. Evol.">
        <title>Strikingly bacteria-like and gene-rich mitochondrial genomes throughout jakobid protists.</title>
        <authorList>
            <person name="Burger G."/>
            <person name="Gray M.W."/>
            <person name="Forget L."/>
            <person name="Lang B.F."/>
        </authorList>
    </citation>
    <scope>NUCLEOTIDE SEQUENCE</scope>
    <source>
        <strain evidence="6">ATCC 50695</strain>
    </source>
</reference>
<dbReference type="FunFam" id="2.60.370.10:FF:000001">
    <property type="entry name" value="COX11 cytochrome c oxidase assembly homolog"/>
    <property type="match status" value="1"/>
</dbReference>
<evidence type="ECO:0000256" key="5">
    <source>
        <dbReference type="ARBA" id="ARBA00023136"/>
    </source>
</evidence>
<dbReference type="PIRSF" id="PIRSF005413">
    <property type="entry name" value="COX11"/>
    <property type="match status" value="1"/>
</dbReference>
<dbReference type="PANTHER" id="PTHR21320">
    <property type="entry name" value="CYTOCHROME C OXIDASE ASSEMBLY PROTEIN COX11-RELATED"/>
    <property type="match status" value="1"/>
</dbReference>
<dbReference type="RefSeq" id="YP_007890656.1">
    <property type="nucleotide sequence ID" value="NC_021126.1"/>
</dbReference>
<dbReference type="NCBIfam" id="NF003465">
    <property type="entry name" value="PRK05089.1"/>
    <property type="match status" value="1"/>
</dbReference>
<dbReference type="PANTHER" id="PTHR21320:SF3">
    <property type="entry name" value="CYTOCHROME C OXIDASE ASSEMBLY PROTEIN COX11, MITOCHONDRIAL-RELATED"/>
    <property type="match status" value="1"/>
</dbReference>
<evidence type="ECO:0000256" key="3">
    <source>
        <dbReference type="ARBA" id="ARBA00022692"/>
    </source>
</evidence>
<geneLocation type="mitochondrion" evidence="6"/>
<dbReference type="SUPFAM" id="SSF110111">
    <property type="entry name" value="Ctag/Cox11"/>
    <property type="match status" value="1"/>
</dbReference>
<keyword evidence="5" id="KW-0472">Membrane</keyword>
<gene>
    <name evidence="6" type="primary">cox11</name>
</gene>
<evidence type="ECO:0000256" key="4">
    <source>
        <dbReference type="ARBA" id="ARBA00022989"/>
    </source>
</evidence>
<dbReference type="EMBL" id="KC353354">
    <property type="protein sequence ID" value="AGH24150.1"/>
    <property type="molecule type" value="Genomic_DNA"/>
</dbReference>
<dbReference type="GeneID" id="15333078"/>
<comment type="subcellular location">
    <subcellularLocation>
        <location evidence="2">Mitochondrion inner membrane</location>
        <topology evidence="2">Single-pass membrane protein</topology>
        <orientation evidence="2">Intermembrane side</orientation>
    </subcellularLocation>
</comment>